<evidence type="ECO:0000313" key="3">
    <source>
        <dbReference type="Proteomes" id="UP000308730"/>
    </source>
</evidence>
<sequence>MHASTIAILAIAAAAAPAFSQPIYAREDAFTGYSRRNELEARKIKASDIKDGIDIGNSLIGAAGNLKQVITGHSRREVGELLTRALEEELMARQDATDTSGASIFSIAKDAFDVGKTVYDAFKGSGSSNNNGNNKREEELFLRAFEEELMARQDATDASGASIFSIAKDAFDVGKTVYDAFKGSGSSNNNGNNKREEELFMRALEDELIARQDASGAFKISAGDIKDGIDIGNGIINAAGNLKQVITGHSKRGEPLYISHTPIGHGPAVVNTHYRIGTTVAPRAVPARCPLPLPSSLPTSVRKTASSALAPFTALTSVPLRKLVLLPPAPSLLSSVLRSLSLTLLFPSDSSA</sequence>
<evidence type="ECO:0000256" key="1">
    <source>
        <dbReference type="SAM" id="SignalP"/>
    </source>
</evidence>
<name>A0A4S4MT04_9APHY</name>
<dbReference type="OrthoDB" id="2787798at2759"/>
<reference evidence="2 3" key="1">
    <citation type="submission" date="2019-02" db="EMBL/GenBank/DDBJ databases">
        <title>Genome sequencing of the rare red list fungi Antrodiella citrinella (Flaviporus citrinellus).</title>
        <authorList>
            <person name="Buettner E."/>
            <person name="Kellner H."/>
        </authorList>
    </citation>
    <scope>NUCLEOTIDE SEQUENCE [LARGE SCALE GENOMIC DNA]</scope>
    <source>
        <strain evidence="2 3">DSM 108506</strain>
    </source>
</reference>
<accession>A0A4S4MT04</accession>
<proteinExistence type="predicted"/>
<evidence type="ECO:0000313" key="2">
    <source>
        <dbReference type="EMBL" id="THH28488.1"/>
    </source>
</evidence>
<feature type="signal peptide" evidence="1">
    <location>
        <begin position="1"/>
        <end position="20"/>
    </location>
</feature>
<feature type="chain" id="PRO_5020222525" evidence="1">
    <location>
        <begin position="21"/>
        <end position="352"/>
    </location>
</feature>
<organism evidence="2 3">
    <name type="scientific">Antrodiella citrinella</name>
    <dbReference type="NCBI Taxonomy" id="2447956"/>
    <lineage>
        <taxon>Eukaryota</taxon>
        <taxon>Fungi</taxon>
        <taxon>Dikarya</taxon>
        <taxon>Basidiomycota</taxon>
        <taxon>Agaricomycotina</taxon>
        <taxon>Agaricomycetes</taxon>
        <taxon>Polyporales</taxon>
        <taxon>Steccherinaceae</taxon>
        <taxon>Antrodiella</taxon>
    </lineage>
</organism>
<dbReference type="AlphaFoldDB" id="A0A4S4MT04"/>
<dbReference type="EMBL" id="SGPM01000176">
    <property type="protein sequence ID" value="THH28488.1"/>
    <property type="molecule type" value="Genomic_DNA"/>
</dbReference>
<dbReference type="Proteomes" id="UP000308730">
    <property type="component" value="Unassembled WGS sequence"/>
</dbReference>
<keyword evidence="1" id="KW-0732">Signal</keyword>
<comment type="caution">
    <text evidence="2">The sequence shown here is derived from an EMBL/GenBank/DDBJ whole genome shotgun (WGS) entry which is preliminary data.</text>
</comment>
<protein>
    <submittedName>
        <fullName evidence="2">Uncharacterized protein</fullName>
    </submittedName>
</protein>
<keyword evidence="3" id="KW-1185">Reference proteome</keyword>
<gene>
    <name evidence="2" type="ORF">EUX98_g5700</name>
</gene>